<dbReference type="InterPro" id="IPR036059">
    <property type="entry name" value="TldD/PmbA_sf"/>
</dbReference>
<dbReference type="GO" id="GO:0008237">
    <property type="term" value="F:metallopeptidase activity"/>
    <property type="evidence" value="ECO:0007669"/>
    <property type="project" value="InterPro"/>
</dbReference>
<evidence type="ECO:0000259" key="3">
    <source>
        <dbReference type="Pfam" id="PF19289"/>
    </source>
</evidence>
<gene>
    <name evidence="5" type="ORF">HMF7854_04850</name>
</gene>
<sequence length="448" mass="45945">MLSPADARTIVERLVEQARSAGATAADALLIGGRSSSVSVRMGELEDVHRSEADDIALRVFVGQRSASVSSSDRGDDALAELVGRAIAMAREAPEDPFAGLAPPELLLRGEPPAMDGFDPVEPDPAALRARALAAEGSALGQARVTNSSGASASASANTVALATSGGFSGAYRSTGHSCSVTVIAGEGGAMQRDYGWHSARFLDDLEDPEAIGARAGQRAAARLDPVKLKPGRMPVFFEPRVAGSLLGHFAAAITGSAIARQSSFLIGKLGQRIFAPGVRIHDDPLRPRGLRSRSFDGEGLPVHAMDLVADGVLTTWLADSAAARQLGIAPTGHAVRSGGGSPGAGPSNLWLAAGAKSREELLASVPRAILVTELIGQGVNGVTGDYSRGASGFLVEGGEIGAAVSEITIASNLLDMFASLEPASDLQHRRGIDSPTLLVPDMTVASA</sequence>
<dbReference type="RefSeq" id="WP_126718061.1">
    <property type="nucleotide sequence ID" value="NZ_RWJF01000001.1"/>
</dbReference>
<dbReference type="InterPro" id="IPR045569">
    <property type="entry name" value="Metalloprtase-TldD/E_C"/>
</dbReference>
<dbReference type="SUPFAM" id="SSF111283">
    <property type="entry name" value="Putative modulator of DNA gyrase, PmbA/TldD"/>
    <property type="match status" value="1"/>
</dbReference>
<feature type="domain" description="Metalloprotease TldD/E C-terminal" evidence="3">
    <location>
        <begin position="231"/>
        <end position="446"/>
    </location>
</feature>
<dbReference type="Proteomes" id="UP000274661">
    <property type="component" value="Unassembled WGS sequence"/>
</dbReference>
<evidence type="ECO:0000313" key="5">
    <source>
        <dbReference type="EMBL" id="RST30229.1"/>
    </source>
</evidence>
<keyword evidence="6" id="KW-1185">Reference proteome</keyword>
<evidence type="ECO:0000256" key="1">
    <source>
        <dbReference type="ARBA" id="ARBA00005836"/>
    </source>
</evidence>
<dbReference type="Pfam" id="PF19290">
    <property type="entry name" value="PmbA_TldD_2nd"/>
    <property type="match status" value="1"/>
</dbReference>
<comment type="similarity">
    <text evidence="1">Belongs to the peptidase U62 family.</text>
</comment>
<dbReference type="Pfam" id="PF19289">
    <property type="entry name" value="PmbA_TldD_3rd"/>
    <property type="match status" value="1"/>
</dbReference>
<dbReference type="PANTHER" id="PTHR43421">
    <property type="entry name" value="METALLOPROTEASE PMBA"/>
    <property type="match status" value="1"/>
</dbReference>
<accession>A0A3R9WRR0</accession>
<dbReference type="AlphaFoldDB" id="A0A3R9WRR0"/>
<evidence type="ECO:0000313" key="6">
    <source>
        <dbReference type="Proteomes" id="UP000274661"/>
    </source>
</evidence>
<dbReference type="EMBL" id="RWJF01000001">
    <property type="protein sequence ID" value="RST30229.1"/>
    <property type="molecule type" value="Genomic_DNA"/>
</dbReference>
<dbReference type="GO" id="GO:0006508">
    <property type="term" value="P:proteolysis"/>
    <property type="evidence" value="ECO:0007669"/>
    <property type="project" value="InterPro"/>
</dbReference>
<dbReference type="InterPro" id="IPR047657">
    <property type="entry name" value="PmbA"/>
</dbReference>
<organism evidence="5 6">
    <name type="scientific">Sphingomonas ginkgonis</name>
    <dbReference type="NCBI Taxonomy" id="2315330"/>
    <lineage>
        <taxon>Bacteria</taxon>
        <taxon>Pseudomonadati</taxon>
        <taxon>Pseudomonadota</taxon>
        <taxon>Alphaproteobacteria</taxon>
        <taxon>Sphingomonadales</taxon>
        <taxon>Sphingomonadaceae</taxon>
        <taxon>Sphingomonas</taxon>
    </lineage>
</organism>
<dbReference type="OrthoDB" id="9803618at2"/>
<feature type="domain" description="Metalloprotease TldD/E N-terminal" evidence="2">
    <location>
        <begin position="26"/>
        <end position="90"/>
    </location>
</feature>
<proteinExistence type="inferred from homology"/>
<dbReference type="PANTHER" id="PTHR43421:SF1">
    <property type="entry name" value="METALLOPROTEASE PMBA"/>
    <property type="match status" value="1"/>
</dbReference>
<name>A0A3R9WRR0_9SPHN</name>
<protein>
    <submittedName>
        <fullName evidence="5">TldD/PmbA family protein</fullName>
    </submittedName>
</protein>
<dbReference type="InterPro" id="IPR045570">
    <property type="entry name" value="Metalloprtase-TldD/E_cen_dom"/>
</dbReference>
<dbReference type="Gene3D" id="3.30.2290.10">
    <property type="entry name" value="PmbA/TldD superfamily"/>
    <property type="match status" value="1"/>
</dbReference>
<dbReference type="Pfam" id="PF01523">
    <property type="entry name" value="PmbA_TldD_1st"/>
    <property type="match status" value="1"/>
</dbReference>
<dbReference type="InterPro" id="IPR002510">
    <property type="entry name" value="Metalloprtase-TldD/E_N"/>
</dbReference>
<dbReference type="GO" id="GO:0005829">
    <property type="term" value="C:cytosol"/>
    <property type="evidence" value="ECO:0007669"/>
    <property type="project" value="TreeGrafter"/>
</dbReference>
<reference evidence="5 6" key="1">
    <citation type="submission" date="2018-12" db="EMBL/GenBank/DDBJ databases">
        <title>Sphingomonas sp. HMF7854 Genome sequencing and assembly.</title>
        <authorList>
            <person name="Cha I."/>
            <person name="Kang H."/>
            <person name="Kim H."/>
            <person name="Kang J."/>
            <person name="Joh K."/>
        </authorList>
    </citation>
    <scope>NUCLEOTIDE SEQUENCE [LARGE SCALE GENOMIC DNA]</scope>
    <source>
        <strain evidence="5 6">HMF7854</strain>
    </source>
</reference>
<comment type="caution">
    <text evidence="5">The sequence shown here is derived from an EMBL/GenBank/DDBJ whole genome shotgun (WGS) entry which is preliminary data.</text>
</comment>
<feature type="domain" description="Metalloprotease TldD/E central" evidence="4">
    <location>
        <begin position="119"/>
        <end position="224"/>
    </location>
</feature>
<evidence type="ECO:0000259" key="4">
    <source>
        <dbReference type="Pfam" id="PF19290"/>
    </source>
</evidence>
<dbReference type="InterPro" id="IPR035068">
    <property type="entry name" value="TldD/PmbA_N"/>
</dbReference>
<evidence type="ECO:0000259" key="2">
    <source>
        <dbReference type="Pfam" id="PF01523"/>
    </source>
</evidence>